<dbReference type="Proteomes" id="UP000054771">
    <property type="component" value="Unassembled WGS sequence"/>
</dbReference>
<dbReference type="OrthoDB" id="10525108at2759"/>
<keyword evidence="2" id="KW-1185">Reference proteome</keyword>
<dbReference type="EMBL" id="CDMC01000005">
    <property type="protein sequence ID" value="CEL05880.1"/>
    <property type="molecule type" value="Genomic_DNA"/>
</dbReference>
<accession>A0A0U5G6A7</accession>
<proteinExistence type="predicted"/>
<dbReference type="AlphaFoldDB" id="A0A0U5G6A7"/>
<gene>
    <name evidence="1" type="ORF">ASPCAL06992</name>
</gene>
<sequence length="134" mass="14327">MVCLWKGSGQEQLPHLPIDDADNTDLTNVTTTAAGQFPIALLDLPDLADLLAHYSGPNPDITFGPSGYATEDGWKYGNGINSFKDSKGKLTLYGGKCKLLACDDGAAVYACNANKGRLFLNYKDIPQIGLGNLF</sequence>
<name>A0A0U5G6A7_ASPCI</name>
<evidence type="ECO:0000313" key="2">
    <source>
        <dbReference type="Proteomes" id="UP000054771"/>
    </source>
</evidence>
<reference evidence="2" key="1">
    <citation type="journal article" date="2016" name="Genome Announc.">
        <title>Draft genome sequences of fungus Aspergillus calidoustus.</title>
        <authorList>
            <person name="Horn F."/>
            <person name="Linde J."/>
            <person name="Mattern D.J."/>
            <person name="Walther G."/>
            <person name="Guthke R."/>
            <person name="Scherlach K."/>
            <person name="Martin K."/>
            <person name="Brakhage A.A."/>
            <person name="Petzke L."/>
            <person name="Valiante V."/>
        </authorList>
    </citation>
    <scope>NUCLEOTIDE SEQUENCE [LARGE SCALE GENOMIC DNA]</scope>
    <source>
        <strain evidence="2">SF006504</strain>
    </source>
</reference>
<organism evidence="1 2">
    <name type="scientific">Aspergillus calidoustus</name>
    <dbReference type="NCBI Taxonomy" id="454130"/>
    <lineage>
        <taxon>Eukaryota</taxon>
        <taxon>Fungi</taxon>
        <taxon>Dikarya</taxon>
        <taxon>Ascomycota</taxon>
        <taxon>Pezizomycotina</taxon>
        <taxon>Eurotiomycetes</taxon>
        <taxon>Eurotiomycetidae</taxon>
        <taxon>Eurotiales</taxon>
        <taxon>Aspergillaceae</taxon>
        <taxon>Aspergillus</taxon>
        <taxon>Aspergillus subgen. Nidulantes</taxon>
    </lineage>
</organism>
<protein>
    <submittedName>
        <fullName evidence="1">Uncharacterized protein</fullName>
    </submittedName>
</protein>
<evidence type="ECO:0000313" key="1">
    <source>
        <dbReference type="EMBL" id="CEL05880.1"/>
    </source>
</evidence>